<dbReference type="EMBL" id="JACNEP010000005">
    <property type="protein sequence ID" value="MBC3765860.1"/>
    <property type="molecule type" value="Genomic_DNA"/>
</dbReference>
<dbReference type="PANTHER" id="PTHR30111">
    <property type="entry name" value="33 KDA CHAPERONIN"/>
    <property type="match status" value="1"/>
</dbReference>
<name>A0A8J6LZ45_9ALTE</name>
<evidence type="ECO:0000256" key="5">
    <source>
        <dbReference type="ARBA" id="ARBA00023284"/>
    </source>
</evidence>
<evidence type="ECO:0000256" key="6">
    <source>
        <dbReference type="HAMAP-Rule" id="MF_00117"/>
    </source>
</evidence>
<keyword evidence="1 6" id="KW-0963">Cytoplasm</keyword>
<evidence type="ECO:0000256" key="3">
    <source>
        <dbReference type="ARBA" id="ARBA00023157"/>
    </source>
</evidence>
<dbReference type="GO" id="GO:0044183">
    <property type="term" value="F:protein folding chaperone"/>
    <property type="evidence" value="ECO:0007669"/>
    <property type="project" value="TreeGrafter"/>
</dbReference>
<comment type="subcellular location">
    <subcellularLocation>
        <location evidence="6">Cytoplasm</location>
    </subcellularLocation>
</comment>
<dbReference type="InterPro" id="IPR016154">
    <property type="entry name" value="Heat_shock_Hsp33_C"/>
</dbReference>
<dbReference type="CDD" id="cd00498">
    <property type="entry name" value="Hsp33"/>
    <property type="match status" value="1"/>
</dbReference>
<evidence type="ECO:0000313" key="8">
    <source>
        <dbReference type="Proteomes" id="UP000601768"/>
    </source>
</evidence>
<keyword evidence="3 6" id="KW-1015">Disulfide bond</keyword>
<keyword evidence="8" id="KW-1185">Reference proteome</keyword>
<feature type="disulfide bond" description="Redox-active" evidence="6">
    <location>
        <begin position="230"/>
        <end position="232"/>
    </location>
</feature>
<reference evidence="7" key="1">
    <citation type="journal article" date="2018" name="Int. J. Syst. Evol. Microbiol.">
        <title>Neptunicella marina gen. nov., sp. nov., isolated from surface seawater.</title>
        <authorList>
            <person name="Liu X."/>
            <person name="Lai Q."/>
            <person name="Du Y."/>
            <person name="Zhang X."/>
            <person name="Liu Z."/>
            <person name="Sun F."/>
            <person name="Shao Z."/>
        </authorList>
    </citation>
    <scope>NUCLEOTIDE SEQUENCE</scope>
    <source>
        <strain evidence="7">S27-2</strain>
    </source>
</reference>
<comment type="PTM">
    <text evidence="6">Under oxidizing conditions two disulfide bonds are formed involving the reactive cysteines. Under reducing conditions zinc is bound to the reactive cysteines and the protein is inactive.</text>
</comment>
<dbReference type="RefSeq" id="WP_186506422.1">
    <property type="nucleotide sequence ID" value="NZ_JACNEP010000005.1"/>
</dbReference>
<protein>
    <recommendedName>
        <fullName evidence="6">33 kDa chaperonin</fullName>
    </recommendedName>
    <alternativeName>
        <fullName evidence="6">Heat shock protein 33 homolog</fullName>
        <shortName evidence="6">HSP33</shortName>
    </alternativeName>
</protein>
<dbReference type="GO" id="GO:0051082">
    <property type="term" value="F:unfolded protein binding"/>
    <property type="evidence" value="ECO:0007669"/>
    <property type="project" value="UniProtKB-UniRule"/>
</dbReference>
<evidence type="ECO:0000256" key="1">
    <source>
        <dbReference type="ARBA" id="ARBA00022490"/>
    </source>
</evidence>
<accession>A0A8J6LZ45</accession>
<dbReference type="InterPro" id="IPR000397">
    <property type="entry name" value="Heat_shock_Hsp33"/>
</dbReference>
<dbReference type="AlphaFoldDB" id="A0A8J6LZ45"/>
<dbReference type="InterPro" id="IPR023212">
    <property type="entry name" value="Hsp33_helix_hairpin_bin_dom_sf"/>
</dbReference>
<organism evidence="7 8">
    <name type="scientific">Neptunicella marina</name>
    <dbReference type="NCBI Taxonomy" id="2125989"/>
    <lineage>
        <taxon>Bacteria</taxon>
        <taxon>Pseudomonadati</taxon>
        <taxon>Pseudomonadota</taxon>
        <taxon>Gammaproteobacteria</taxon>
        <taxon>Alteromonadales</taxon>
        <taxon>Alteromonadaceae</taxon>
        <taxon>Neptunicella</taxon>
    </lineage>
</organism>
<keyword evidence="5 6" id="KW-0676">Redox-active center</keyword>
<comment type="similarity">
    <text evidence="6">Belongs to the HSP33 family.</text>
</comment>
<evidence type="ECO:0000256" key="4">
    <source>
        <dbReference type="ARBA" id="ARBA00023186"/>
    </source>
</evidence>
<dbReference type="Proteomes" id="UP000601768">
    <property type="component" value="Unassembled WGS sequence"/>
</dbReference>
<keyword evidence="2 6" id="KW-0862">Zinc</keyword>
<dbReference type="NCBIfam" id="NF001033">
    <property type="entry name" value="PRK00114.1"/>
    <property type="match status" value="1"/>
</dbReference>
<dbReference type="HAMAP" id="MF_00117">
    <property type="entry name" value="HslO"/>
    <property type="match status" value="1"/>
</dbReference>
<dbReference type="SUPFAM" id="SSF64397">
    <property type="entry name" value="Hsp33 domain"/>
    <property type="match status" value="1"/>
</dbReference>
<dbReference type="PIRSF" id="PIRSF005261">
    <property type="entry name" value="Heat_shock_Hsp33"/>
    <property type="match status" value="1"/>
</dbReference>
<dbReference type="InterPro" id="IPR016153">
    <property type="entry name" value="Heat_shock_Hsp33_N"/>
</dbReference>
<comment type="caution">
    <text evidence="7">The sequence shown here is derived from an EMBL/GenBank/DDBJ whole genome shotgun (WGS) entry which is preliminary data.</text>
</comment>
<dbReference type="Pfam" id="PF01430">
    <property type="entry name" value="HSP33"/>
    <property type="match status" value="1"/>
</dbReference>
<dbReference type="GO" id="GO:0042026">
    <property type="term" value="P:protein refolding"/>
    <property type="evidence" value="ECO:0007669"/>
    <property type="project" value="TreeGrafter"/>
</dbReference>
<evidence type="ECO:0000256" key="2">
    <source>
        <dbReference type="ARBA" id="ARBA00022833"/>
    </source>
</evidence>
<feature type="disulfide bond" description="Redox-active" evidence="6">
    <location>
        <begin position="263"/>
        <end position="266"/>
    </location>
</feature>
<dbReference type="GO" id="GO:0005737">
    <property type="term" value="C:cytoplasm"/>
    <property type="evidence" value="ECO:0007669"/>
    <property type="project" value="UniProtKB-SubCell"/>
</dbReference>
<dbReference type="Gene3D" id="3.55.30.10">
    <property type="entry name" value="Hsp33 domain"/>
    <property type="match status" value="1"/>
</dbReference>
<proteinExistence type="inferred from homology"/>
<gene>
    <name evidence="6 7" type="primary">hslO</name>
    <name evidence="7" type="ORF">H8B19_08225</name>
</gene>
<reference evidence="7" key="2">
    <citation type="submission" date="2020-08" db="EMBL/GenBank/DDBJ databases">
        <authorList>
            <person name="Lai Q."/>
        </authorList>
    </citation>
    <scope>NUCLEOTIDE SEQUENCE</scope>
    <source>
        <strain evidence="7">S27-2</strain>
    </source>
</reference>
<keyword evidence="4 6" id="KW-0143">Chaperone</keyword>
<evidence type="ECO:0000313" key="7">
    <source>
        <dbReference type="EMBL" id="MBC3765860.1"/>
    </source>
</evidence>
<dbReference type="SUPFAM" id="SSF118352">
    <property type="entry name" value="HSP33 redox switch-like"/>
    <property type="match status" value="1"/>
</dbReference>
<comment type="function">
    <text evidence="6">Redox regulated molecular chaperone. Protects both thermally unfolding and oxidatively damaged proteins from irreversible aggregation. Plays an important role in the bacterial defense system toward oxidative stress.</text>
</comment>
<dbReference type="PANTHER" id="PTHR30111:SF1">
    <property type="entry name" value="33 KDA CHAPERONIN"/>
    <property type="match status" value="1"/>
</dbReference>
<dbReference type="Gene3D" id="1.10.287.480">
    <property type="entry name" value="helix hairpin bin"/>
    <property type="match status" value="1"/>
</dbReference>
<sequence length="292" mass="32747">MAMDQLHRYLFRDADVRGELVQLQQSFDEMIKDHDYPQIIKQLLGELVAATTLMTATLKFEGDIAVQLQSEGQIKYVVVNGTEKQKVRGIARWDGEITETAFDKLFANGILVITITPKQGERYQGIVALDKSTLAECLEAYFQQSEQLPTKVVLHTQITQNSVFAGGMLLQALPASDKDQQLLQFEHLSQLTDTISAQELAELSAEDVLYRLYHQEDVELYPAQDVEYNCGCSKQRSANALTSVDKSELLDIVATQGAVVMNCQYCNARYEFDAVDIEAIHSGQYQEPGQPQ</sequence>
<dbReference type="Gene3D" id="3.90.1280.10">
    <property type="entry name" value="HSP33 redox switch-like"/>
    <property type="match status" value="1"/>
</dbReference>